<dbReference type="Pfam" id="PF12758">
    <property type="entry name" value="DUF3813"/>
    <property type="match status" value="1"/>
</dbReference>
<name>A0A2S7N0A4_9BACI</name>
<dbReference type="Proteomes" id="UP000239663">
    <property type="component" value="Unassembled WGS sequence"/>
</dbReference>
<protein>
    <submittedName>
        <fullName evidence="1">DUF3813 domain-containing protein</fullName>
    </submittedName>
</protein>
<evidence type="ECO:0000313" key="1">
    <source>
        <dbReference type="EMBL" id="PQD95443.1"/>
    </source>
</evidence>
<dbReference type="AlphaFoldDB" id="A0A2S7N0A4"/>
<sequence length="63" mass="6861">MRNELFGRAKKAVELASSSNGSPELIAKARNELSSAFANSTIAEQAQLHQMQDLLDSLENSIQ</sequence>
<evidence type="ECO:0000313" key="2">
    <source>
        <dbReference type="Proteomes" id="UP000239663"/>
    </source>
</evidence>
<reference evidence="1 2" key="1">
    <citation type="submission" date="2017-12" db="EMBL/GenBank/DDBJ databases">
        <title>Taxonomic description and draft genome of Pradoshia cofamensis Gen. nov., sp. nov., a thermotolerant bacillale isolated from anterior gut of earthworm Eisenia fetida.</title>
        <authorList>
            <person name="Saha T."/>
            <person name="Chakraborty R."/>
        </authorList>
    </citation>
    <scope>NUCLEOTIDE SEQUENCE [LARGE SCALE GENOMIC DNA]</scope>
    <source>
        <strain evidence="1 2">EAG3</strain>
    </source>
</reference>
<dbReference type="OrthoDB" id="2692217at2"/>
<dbReference type="RefSeq" id="WP_104849198.1">
    <property type="nucleotide sequence ID" value="NZ_PKOZ01000004.1"/>
</dbReference>
<keyword evidence="2" id="KW-1185">Reference proteome</keyword>
<gene>
    <name evidence="1" type="ORF">CYL18_09155</name>
</gene>
<dbReference type="EMBL" id="PKOZ01000004">
    <property type="protein sequence ID" value="PQD95443.1"/>
    <property type="molecule type" value="Genomic_DNA"/>
</dbReference>
<organism evidence="1 2">
    <name type="scientific">Pradoshia eiseniae</name>
    <dbReference type="NCBI Taxonomy" id="2064768"/>
    <lineage>
        <taxon>Bacteria</taxon>
        <taxon>Bacillati</taxon>
        <taxon>Bacillota</taxon>
        <taxon>Bacilli</taxon>
        <taxon>Bacillales</taxon>
        <taxon>Bacillaceae</taxon>
        <taxon>Pradoshia</taxon>
    </lineage>
</organism>
<accession>A0A2S7N0A4</accession>
<proteinExistence type="predicted"/>
<dbReference type="InterPro" id="IPR024217">
    <property type="entry name" value="DUF3813"/>
</dbReference>
<comment type="caution">
    <text evidence="1">The sequence shown here is derived from an EMBL/GenBank/DDBJ whole genome shotgun (WGS) entry which is preliminary data.</text>
</comment>